<sequence>MRPHFAADHAVIRPRQSCGRVFVSIPISQKIARLWLSPQPRGKDIAMTYDPEKYRASLAHRNLPKDQEDATLDDLWSISQTLVDRAIARRYPHLSAQSVLLSDPLAHPNQVDCDHSPQTKETP</sequence>
<dbReference type="Proteomes" id="UP000001353">
    <property type="component" value="Chromosome"/>
</dbReference>
<accession>F7ZJP9</accession>
<dbReference type="AlphaFoldDB" id="F7ZJP9"/>
<protein>
    <submittedName>
        <fullName evidence="1">Uncharacterized protein</fullName>
    </submittedName>
</protein>
<dbReference type="EMBL" id="CP002623">
    <property type="protein sequence ID" value="AEI93880.1"/>
    <property type="molecule type" value="Genomic_DNA"/>
</dbReference>
<name>F7ZJP9_ROSLO</name>
<dbReference type="STRING" id="391595.RLO149_c018920"/>
<keyword evidence="2" id="KW-1185">Reference proteome</keyword>
<dbReference type="KEGG" id="rli:RLO149_c018920"/>
<evidence type="ECO:0000313" key="1">
    <source>
        <dbReference type="EMBL" id="AEI93880.1"/>
    </source>
</evidence>
<proteinExistence type="predicted"/>
<organism evidence="1 2">
    <name type="scientific">Roseobacter litoralis (strain ATCC 49566 / DSM 6996 / JCM 21268 / NBRC 15278 / OCh 149)</name>
    <dbReference type="NCBI Taxonomy" id="391595"/>
    <lineage>
        <taxon>Bacteria</taxon>
        <taxon>Pseudomonadati</taxon>
        <taxon>Pseudomonadota</taxon>
        <taxon>Alphaproteobacteria</taxon>
        <taxon>Rhodobacterales</taxon>
        <taxon>Roseobacteraceae</taxon>
        <taxon>Roseobacter</taxon>
    </lineage>
</organism>
<gene>
    <name evidence="1" type="ordered locus">RLO149_c018920</name>
</gene>
<reference evidence="1 2" key="1">
    <citation type="journal article" date="2011" name="BMC Genomics">
        <title>Comparative genome analysis and genome-guided physiological analysis of Roseobacter litoralis.</title>
        <authorList>
            <person name="Kalhoefer D."/>
            <person name="Thole S."/>
            <person name="Voget S."/>
            <person name="Lehmann R."/>
            <person name="Liesegang H."/>
            <person name="Wollher A."/>
            <person name="Daniel R."/>
            <person name="Simon M."/>
            <person name="Brinkhoff T."/>
        </authorList>
    </citation>
    <scope>NUCLEOTIDE SEQUENCE [LARGE SCALE GENOMIC DNA]</scope>
    <source>
        <strain evidence="2">ATCC 49566 / DSM 6996 / JCM 21268 / NBRC 15278 / OCh 149</strain>
    </source>
</reference>
<evidence type="ECO:0000313" key="2">
    <source>
        <dbReference type="Proteomes" id="UP000001353"/>
    </source>
</evidence>
<dbReference type="HOGENOM" id="CLU_2013569_0_0_5"/>